<feature type="signal peptide" evidence="1">
    <location>
        <begin position="1"/>
        <end position="23"/>
    </location>
</feature>
<evidence type="ECO:0000256" key="1">
    <source>
        <dbReference type="SAM" id="SignalP"/>
    </source>
</evidence>
<evidence type="ECO:0000313" key="3">
    <source>
        <dbReference type="Proteomes" id="UP001108240"/>
    </source>
</evidence>
<dbReference type="AlphaFoldDB" id="A0A9J8C8H1"/>
<keyword evidence="3" id="KW-1185">Reference proteome</keyword>
<feature type="chain" id="PRO_5039916528" evidence="1">
    <location>
        <begin position="24"/>
        <end position="131"/>
    </location>
</feature>
<protein>
    <submittedName>
        <fullName evidence="2">Si:zfos-2372e4.1</fullName>
    </submittedName>
</protein>
<reference evidence="2" key="2">
    <citation type="submission" date="2025-09" db="UniProtKB">
        <authorList>
            <consortium name="Ensembl"/>
        </authorList>
    </citation>
    <scope>IDENTIFICATION</scope>
</reference>
<evidence type="ECO:0000313" key="2">
    <source>
        <dbReference type="Ensembl" id="ENSCCRP00000166152.1"/>
    </source>
</evidence>
<dbReference type="OMA" id="RCLGEED"/>
<dbReference type="GeneTree" id="ENSGT00940000180039"/>
<proteinExistence type="predicted"/>
<keyword evidence="1" id="KW-0732">Signal</keyword>
<sequence>MSLLTSLMQLSILGIFLIQCVTSLPVLGRCLGEEDSISTTDIFSPRKMLFPRDDADMLFEDRDRRSGLHMRQLGDIEFTNRYAELLKSKAKITSICGFLKRMQSSKNSGVGGETDRLISVMRQYSCPNVYQ</sequence>
<dbReference type="Ensembl" id="ENSCCRT00000152832.1">
    <property type="protein sequence ID" value="ENSCCRP00000166152.1"/>
    <property type="gene ID" value="ENSCCRG00000075827.1"/>
</dbReference>
<dbReference type="Proteomes" id="UP001108240">
    <property type="component" value="Unplaced"/>
</dbReference>
<organism evidence="2 3">
    <name type="scientific">Cyprinus carpio carpio</name>
    <dbReference type="NCBI Taxonomy" id="630221"/>
    <lineage>
        <taxon>Eukaryota</taxon>
        <taxon>Metazoa</taxon>
        <taxon>Chordata</taxon>
        <taxon>Craniata</taxon>
        <taxon>Vertebrata</taxon>
        <taxon>Euteleostomi</taxon>
        <taxon>Actinopterygii</taxon>
        <taxon>Neopterygii</taxon>
        <taxon>Teleostei</taxon>
        <taxon>Ostariophysi</taxon>
        <taxon>Cypriniformes</taxon>
        <taxon>Cyprinidae</taxon>
        <taxon>Cyprininae</taxon>
        <taxon>Cyprinus</taxon>
    </lineage>
</organism>
<reference evidence="2" key="1">
    <citation type="submission" date="2025-08" db="UniProtKB">
        <authorList>
            <consortium name="Ensembl"/>
        </authorList>
    </citation>
    <scope>IDENTIFICATION</scope>
</reference>
<name>A0A9J8C8H1_CYPCA</name>
<accession>A0A9J8C8H1</accession>